<dbReference type="OrthoDB" id="26838at2759"/>
<dbReference type="AlphaFoldDB" id="A0A3B3CJV1"/>
<evidence type="ECO:0000313" key="3">
    <source>
        <dbReference type="Ensembl" id="ENSOMEP00000018117.1"/>
    </source>
</evidence>
<reference evidence="3" key="1">
    <citation type="submission" date="2025-08" db="UniProtKB">
        <authorList>
            <consortium name="Ensembl"/>
        </authorList>
    </citation>
    <scope>IDENTIFICATION</scope>
</reference>
<dbReference type="InterPro" id="IPR036397">
    <property type="entry name" value="RNaseH_sf"/>
</dbReference>
<keyword evidence="4" id="KW-1185">Reference proteome</keyword>
<dbReference type="GO" id="GO:1990923">
    <property type="term" value="C:PET complex"/>
    <property type="evidence" value="ECO:0007669"/>
    <property type="project" value="TreeGrafter"/>
</dbReference>
<dbReference type="GeneTree" id="ENSGT00390000003581"/>
<proteinExistence type="predicted"/>
<dbReference type="SUPFAM" id="SSF53098">
    <property type="entry name" value="Ribonuclease H-like"/>
    <property type="match status" value="1"/>
</dbReference>
<dbReference type="STRING" id="30732.ENSOMEP00000018117"/>
<dbReference type="CTD" id="161829"/>
<dbReference type="GO" id="GO:0008408">
    <property type="term" value="F:3'-5' exonuclease activity"/>
    <property type="evidence" value="ECO:0007669"/>
    <property type="project" value="InterPro"/>
</dbReference>
<feature type="compositionally biased region" description="Polar residues" evidence="1">
    <location>
        <begin position="483"/>
        <end position="496"/>
    </location>
</feature>
<dbReference type="PANTHER" id="PTHR46628">
    <property type="entry name" value="PIRNA BIOGENESIS PROTEIN EXD1"/>
    <property type="match status" value="1"/>
</dbReference>
<dbReference type="RefSeq" id="XP_024133961.1">
    <property type="nucleotide sequence ID" value="XM_024278193.2"/>
</dbReference>
<organism evidence="3 4">
    <name type="scientific">Oryzias melastigma</name>
    <name type="common">Marine medaka</name>
    <dbReference type="NCBI Taxonomy" id="30732"/>
    <lineage>
        <taxon>Eukaryota</taxon>
        <taxon>Metazoa</taxon>
        <taxon>Chordata</taxon>
        <taxon>Craniata</taxon>
        <taxon>Vertebrata</taxon>
        <taxon>Euteleostomi</taxon>
        <taxon>Actinopterygii</taxon>
        <taxon>Neopterygii</taxon>
        <taxon>Teleostei</taxon>
        <taxon>Neoteleostei</taxon>
        <taxon>Acanthomorphata</taxon>
        <taxon>Ovalentaria</taxon>
        <taxon>Atherinomorphae</taxon>
        <taxon>Beloniformes</taxon>
        <taxon>Adrianichthyidae</taxon>
        <taxon>Oryziinae</taxon>
        <taxon>Oryzias</taxon>
    </lineage>
</organism>
<evidence type="ECO:0000259" key="2">
    <source>
        <dbReference type="Pfam" id="PF01612"/>
    </source>
</evidence>
<dbReference type="CDD" id="cd06148">
    <property type="entry name" value="Egl_like_exo"/>
    <property type="match status" value="1"/>
</dbReference>
<dbReference type="KEGG" id="oml:112150166"/>
<feature type="domain" description="3'-5' exonuclease" evidence="2">
    <location>
        <begin position="133"/>
        <end position="247"/>
    </location>
</feature>
<dbReference type="Pfam" id="PF01612">
    <property type="entry name" value="DNA_pol_A_exo1"/>
    <property type="match status" value="1"/>
</dbReference>
<dbReference type="OMA" id="GMEPTCM"/>
<name>A0A3B3CJV1_ORYME</name>
<dbReference type="PaxDb" id="30732-ENSOMEP00000018117"/>
<dbReference type="InterPro" id="IPR002562">
    <property type="entry name" value="3'-5'_exonuclease_dom"/>
</dbReference>
<dbReference type="GO" id="GO:0003676">
    <property type="term" value="F:nucleic acid binding"/>
    <property type="evidence" value="ECO:0007669"/>
    <property type="project" value="InterPro"/>
</dbReference>
<reference evidence="3" key="2">
    <citation type="submission" date="2025-09" db="UniProtKB">
        <authorList>
            <consortium name="Ensembl"/>
        </authorList>
    </citation>
    <scope>IDENTIFICATION</scope>
</reference>
<dbReference type="Gene3D" id="3.30.420.10">
    <property type="entry name" value="Ribonuclease H-like superfamily/Ribonuclease H"/>
    <property type="match status" value="1"/>
</dbReference>
<dbReference type="GO" id="GO:0034587">
    <property type="term" value="P:piRNA processing"/>
    <property type="evidence" value="ECO:0007669"/>
    <property type="project" value="TreeGrafter"/>
</dbReference>
<dbReference type="Ensembl" id="ENSOMET00000035113.1">
    <property type="protein sequence ID" value="ENSOMEP00000018117.1"/>
    <property type="gene ID" value="ENSOMEG00000019812.1"/>
</dbReference>
<evidence type="ECO:0000313" key="4">
    <source>
        <dbReference type="Proteomes" id="UP000261560"/>
    </source>
</evidence>
<accession>A0A3B3CJV1</accession>
<dbReference type="InterPro" id="IPR012337">
    <property type="entry name" value="RNaseH-like_sf"/>
</dbReference>
<evidence type="ECO:0000256" key="1">
    <source>
        <dbReference type="SAM" id="MobiDB-lite"/>
    </source>
</evidence>
<dbReference type="InterPro" id="IPR052144">
    <property type="entry name" value="piRNA_biogenesis_EXD1"/>
</dbReference>
<protein>
    <submittedName>
        <fullName evidence="3">Exonuclease 3'-5' domain containing 1</fullName>
    </submittedName>
</protein>
<dbReference type="GeneID" id="112150166"/>
<dbReference type="PANTHER" id="PTHR46628:SF1">
    <property type="entry name" value="PIRNA BIOGENESIS PROTEIN EXD1"/>
    <property type="match status" value="1"/>
</dbReference>
<dbReference type="Proteomes" id="UP000261560">
    <property type="component" value="Unplaced"/>
</dbReference>
<feature type="compositionally biased region" description="Polar residues" evidence="1">
    <location>
        <begin position="397"/>
        <end position="422"/>
    </location>
</feature>
<sequence>MIDEAASFTTRLKGKRVKLTLKNSTFVGVIQRVNADKTLVLADVSTSDGCKIPGSKLFFGRNVLNVEFLSQEGSQVGNSNQDQPGDKLDIKVFQPYRNPINFHDDDEEEVGSISFAVIDEFHGKFGPAVSHIKRQSVIGVGAEGVDNSRNERLCWLQIATTNKVYLFDILLLGTQAFRNGLSFILESKHILKVIHDCRAIAGCLMAQFGVKLMNVFDTQVADVMCFHSETGGFLPDRISSLQEVVSLHLKVPSSRLSSLQVKSQFTKTDMKVWYDRPCPVSLLKVMVVSVIHLQPLRLMLLDTFMSDYMTLVDSYLNSSYYEIGRPEQEGVQELPPEIKQWDEMRLKRREWATGRYPVTEQGLLVRFSPLPQPSSPVTSPSSQERRTQTGRPLSVPSADTSINPSAQPASAGSRLTQETSGDCSPPAGVKGCRQDQLITKGRGRPFPKESSVPVLPSIGRGFLLDVLQTPRGSTKDGKAPHQPGSTPTGIKKNSQA</sequence>
<feature type="region of interest" description="Disordered" evidence="1">
    <location>
        <begin position="367"/>
        <end position="496"/>
    </location>
</feature>